<comment type="catalytic activity">
    <reaction evidence="1">
        <text>GDP-alpha-D-mannose = GDP-4-dehydro-alpha-D-rhamnose + H2O</text>
        <dbReference type="Rhea" id="RHEA:23820"/>
        <dbReference type="ChEBI" id="CHEBI:15377"/>
        <dbReference type="ChEBI" id="CHEBI:57527"/>
        <dbReference type="ChEBI" id="CHEBI:57964"/>
        <dbReference type="EC" id="4.2.1.47"/>
    </reaction>
</comment>
<dbReference type="FunFam" id="3.40.50.720:FF:000924">
    <property type="entry name" value="GDP-mannose 4,6 dehydratase"/>
    <property type="match status" value="1"/>
</dbReference>
<name>A0A1F5B2X5_9BACT</name>
<protein>
    <recommendedName>
        <fullName evidence="4">GDP-mannose 4,6-dehydratase</fullName>
        <ecNumber evidence="4">4.2.1.47</ecNumber>
    </recommendedName>
</protein>
<proteinExistence type="inferred from homology"/>
<comment type="function">
    <text evidence="6">Catalyzes the conversion of GDP-D-mannose to GDP-4-dehydro-6-deoxy-D-mannose.</text>
</comment>
<dbReference type="PANTHER" id="PTHR43715:SF1">
    <property type="entry name" value="GDP-MANNOSE 4,6 DEHYDRATASE"/>
    <property type="match status" value="1"/>
</dbReference>
<gene>
    <name evidence="8" type="ORF">A2819_01630</name>
</gene>
<evidence type="ECO:0000256" key="5">
    <source>
        <dbReference type="ARBA" id="ARBA00023239"/>
    </source>
</evidence>
<keyword evidence="5" id="KW-0456">Lyase</keyword>
<dbReference type="Pfam" id="PF16363">
    <property type="entry name" value="GDP_Man_Dehyd"/>
    <property type="match status" value="1"/>
</dbReference>
<organism evidence="8 9">
    <name type="scientific">Candidatus Azambacteria bacterium RIFCSPHIGHO2_01_FULL_40_24</name>
    <dbReference type="NCBI Taxonomy" id="1797301"/>
    <lineage>
        <taxon>Bacteria</taxon>
        <taxon>Candidatus Azamiibacteriota</taxon>
    </lineage>
</organism>
<dbReference type="InterPro" id="IPR016040">
    <property type="entry name" value="NAD(P)-bd_dom"/>
</dbReference>
<dbReference type="CDD" id="cd05260">
    <property type="entry name" value="GDP_MD_SDR_e"/>
    <property type="match status" value="1"/>
</dbReference>
<reference evidence="8 9" key="1">
    <citation type="journal article" date="2016" name="Nat. Commun.">
        <title>Thousands of microbial genomes shed light on interconnected biogeochemical processes in an aquifer system.</title>
        <authorList>
            <person name="Anantharaman K."/>
            <person name="Brown C.T."/>
            <person name="Hug L.A."/>
            <person name="Sharon I."/>
            <person name="Castelle C.J."/>
            <person name="Probst A.J."/>
            <person name="Thomas B.C."/>
            <person name="Singh A."/>
            <person name="Wilkins M.J."/>
            <person name="Karaoz U."/>
            <person name="Brodie E.L."/>
            <person name="Williams K.H."/>
            <person name="Hubbard S.S."/>
            <person name="Banfield J.F."/>
        </authorList>
    </citation>
    <scope>NUCLEOTIDE SEQUENCE [LARGE SCALE GENOMIC DNA]</scope>
</reference>
<dbReference type="PANTHER" id="PTHR43715">
    <property type="entry name" value="GDP-MANNOSE 4,6-DEHYDRATASE"/>
    <property type="match status" value="1"/>
</dbReference>
<dbReference type="GO" id="GO:0008446">
    <property type="term" value="F:GDP-mannose 4,6-dehydratase activity"/>
    <property type="evidence" value="ECO:0007669"/>
    <property type="project" value="UniProtKB-EC"/>
</dbReference>
<dbReference type="Proteomes" id="UP000176431">
    <property type="component" value="Unassembled WGS sequence"/>
</dbReference>
<dbReference type="InterPro" id="IPR006368">
    <property type="entry name" value="GDP_Man_deHydtase"/>
</dbReference>
<sequence length="322" mass="36582">MSEKKKALILGVTGQDGSYMAELLLSKNYDVHGFIRKSATGNRKNILHFQDKITLHKGDLADATSLYRVISTIKPHEIYNFADQDHVSWSYDSPDYSSDITGAAVGRICEIIKQVDKTIKFFQPVSSNMFGKAIETPQNEETRLRPQSPYACAKAYAYLLMRYYRDVFNLSTSTAIFYNHESPRRTDEYVTRKITKAAARIKLGLQKKLQLGDLSLGVDFGYAPDYVNAAWNILQQKPDDFIICTGETHTIREFLDEAFAVVGLKADDYVEFDPQLLRPGKTDTLVGDYSKATKVFGYKPNVTFKQLVKILVEHDIEQEKRS</sequence>
<dbReference type="Gene3D" id="3.90.25.10">
    <property type="entry name" value="UDP-galactose 4-epimerase, domain 1"/>
    <property type="match status" value="1"/>
</dbReference>
<evidence type="ECO:0000256" key="6">
    <source>
        <dbReference type="ARBA" id="ARBA00059383"/>
    </source>
</evidence>
<comment type="cofactor">
    <cofactor evidence="2">
        <name>NADP(+)</name>
        <dbReference type="ChEBI" id="CHEBI:58349"/>
    </cofactor>
</comment>
<dbReference type="InterPro" id="IPR036291">
    <property type="entry name" value="NAD(P)-bd_dom_sf"/>
</dbReference>
<accession>A0A1F5B2X5</accession>
<dbReference type="GO" id="GO:0042351">
    <property type="term" value="P:'de novo' GDP-L-fucose biosynthetic process"/>
    <property type="evidence" value="ECO:0007669"/>
    <property type="project" value="TreeGrafter"/>
</dbReference>
<dbReference type="EMBL" id="MEYK01000028">
    <property type="protein sequence ID" value="OGD24978.1"/>
    <property type="molecule type" value="Genomic_DNA"/>
</dbReference>
<dbReference type="Gene3D" id="3.40.50.720">
    <property type="entry name" value="NAD(P)-binding Rossmann-like Domain"/>
    <property type="match status" value="1"/>
</dbReference>
<feature type="domain" description="NAD(P)-binding" evidence="7">
    <location>
        <begin position="8"/>
        <end position="309"/>
    </location>
</feature>
<evidence type="ECO:0000256" key="2">
    <source>
        <dbReference type="ARBA" id="ARBA00001937"/>
    </source>
</evidence>
<evidence type="ECO:0000256" key="1">
    <source>
        <dbReference type="ARBA" id="ARBA00000188"/>
    </source>
</evidence>
<evidence type="ECO:0000256" key="3">
    <source>
        <dbReference type="ARBA" id="ARBA00009263"/>
    </source>
</evidence>
<dbReference type="EC" id="4.2.1.47" evidence="4"/>
<evidence type="ECO:0000259" key="7">
    <source>
        <dbReference type="Pfam" id="PF16363"/>
    </source>
</evidence>
<dbReference type="SUPFAM" id="SSF51735">
    <property type="entry name" value="NAD(P)-binding Rossmann-fold domains"/>
    <property type="match status" value="1"/>
</dbReference>
<comment type="similarity">
    <text evidence="3">Belongs to the NAD(P)-dependent epimerase/dehydratase family. GDP-mannose 4,6-dehydratase subfamily.</text>
</comment>
<evidence type="ECO:0000256" key="4">
    <source>
        <dbReference type="ARBA" id="ARBA00011989"/>
    </source>
</evidence>
<dbReference type="AlphaFoldDB" id="A0A1F5B2X5"/>
<comment type="caution">
    <text evidence="8">The sequence shown here is derived from an EMBL/GenBank/DDBJ whole genome shotgun (WGS) entry which is preliminary data.</text>
</comment>
<evidence type="ECO:0000313" key="9">
    <source>
        <dbReference type="Proteomes" id="UP000176431"/>
    </source>
</evidence>
<evidence type="ECO:0000313" key="8">
    <source>
        <dbReference type="EMBL" id="OGD24978.1"/>
    </source>
</evidence>